<reference evidence="1 2" key="1">
    <citation type="journal article" date="2016" name="Mol. Biol. Evol.">
        <title>Comparative Genomics of Early-Diverging Mushroom-Forming Fungi Provides Insights into the Origins of Lignocellulose Decay Capabilities.</title>
        <authorList>
            <person name="Nagy L.G."/>
            <person name="Riley R."/>
            <person name="Tritt A."/>
            <person name="Adam C."/>
            <person name="Daum C."/>
            <person name="Floudas D."/>
            <person name="Sun H."/>
            <person name="Yadav J.S."/>
            <person name="Pangilinan J."/>
            <person name="Larsson K.H."/>
            <person name="Matsuura K."/>
            <person name="Barry K."/>
            <person name="Labutti K."/>
            <person name="Kuo R."/>
            <person name="Ohm R.A."/>
            <person name="Bhattacharya S.S."/>
            <person name="Shirouzu T."/>
            <person name="Yoshinaga Y."/>
            <person name="Martin F.M."/>
            <person name="Grigoriev I.V."/>
            <person name="Hibbett D.S."/>
        </authorList>
    </citation>
    <scope>NUCLEOTIDE SEQUENCE [LARGE SCALE GENOMIC DNA]</scope>
    <source>
        <strain evidence="1 2">HHB12029</strain>
    </source>
</reference>
<dbReference type="InterPro" id="IPR038084">
    <property type="entry name" value="PduO/GlcC-like_sf"/>
</dbReference>
<evidence type="ECO:0008006" key="3">
    <source>
        <dbReference type="Google" id="ProtNLM"/>
    </source>
</evidence>
<evidence type="ECO:0000313" key="1">
    <source>
        <dbReference type="EMBL" id="KZW03843.1"/>
    </source>
</evidence>
<dbReference type="PANTHER" id="PTHR28255">
    <property type="match status" value="1"/>
</dbReference>
<dbReference type="Pfam" id="PF03928">
    <property type="entry name" value="HbpS-like"/>
    <property type="match status" value="1"/>
</dbReference>
<dbReference type="Gene3D" id="3.30.450.150">
    <property type="entry name" value="Haem-degrading domain"/>
    <property type="match status" value="1"/>
</dbReference>
<dbReference type="STRING" id="1314781.A0A165QN26"/>
<keyword evidence="2" id="KW-1185">Reference proteome</keyword>
<organism evidence="1 2">
    <name type="scientific">Exidia glandulosa HHB12029</name>
    <dbReference type="NCBI Taxonomy" id="1314781"/>
    <lineage>
        <taxon>Eukaryota</taxon>
        <taxon>Fungi</taxon>
        <taxon>Dikarya</taxon>
        <taxon>Basidiomycota</taxon>
        <taxon>Agaricomycotina</taxon>
        <taxon>Agaricomycetes</taxon>
        <taxon>Auriculariales</taxon>
        <taxon>Exidiaceae</taxon>
        <taxon>Exidia</taxon>
    </lineage>
</organism>
<dbReference type="InterPro" id="IPR005624">
    <property type="entry name" value="PduO/GlcC-like"/>
</dbReference>
<dbReference type="AlphaFoldDB" id="A0A165QN26"/>
<protein>
    <recommendedName>
        <fullName evidence="3">DUF336-domain-containing protein</fullName>
    </recommendedName>
</protein>
<dbReference type="EMBL" id="KV425882">
    <property type="protein sequence ID" value="KZW03843.1"/>
    <property type="molecule type" value="Genomic_DNA"/>
</dbReference>
<name>A0A165QN26_EXIGL</name>
<dbReference type="InParanoid" id="A0A165QN26"/>
<sequence length="182" mass="19412">MPSDAELANQTLTEESTLRFASFTSNDAVTLGLSIRKRFRASSRHAKGKGLVLSIQSIGGHTLFACTVGDQDATGVSMDAWLSIEGMIRVVKRTGHSSFYVERGMNAIGKTQKQMGIPFPDYRLNGGAFPIWLQNSSVCPIAVVAAYGGSSQEDHNLVVGVVRDYLSKQASASPGEAQSTVA</sequence>
<dbReference type="OrthoDB" id="2209940at2759"/>
<dbReference type="SUPFAM" id="SSF143744">
    <property type="entry name" value="GlcG-like"/>
    <property type="match status" value="1"/>
</dbReference>
<gene>
    <name evidence="1" type="ORF">EXIGLDRAFT_715890</name>
</gene>
<evidence type="ECO:0000313" key="2">
    <source>
        <dbReference type="Proteomes" id="UP000077266"/>
    </source>
</evidence>
<dbReference type="Proteomes" id="UP000077266">
    <property type="component" value="Unassembled WGS sequence"/>
</dbReference>
<dbReference type="PANTHER" id="PTHR28255:SF1">
    <property type="entry name" value="UPF0303 PROTEIN YBR137W"/>
    <property type="match status" value="1"/>
</dbReference>
<accession>A0A165QN26</accession>
<dbReference type="InterPro" id="IPR010371">
    <property type="entry name" value="YBR137W-like"/>
</dbReference>
<proteinExistence type="predicted"/>